<keyword evidence="3" id="KW-0812">Transmembrane</keyword>
<dbReference type="EMBL" id="CP003167">
    <property type="protein sequence ID" value="AGB02214.1"/>
    <property type="molecule type" value="Genomic_DNA"/>
</dbReference>
<reference evidence="8" key="1">
    <citation type="submission" date="2011-12" db="EMBL/GenBank/DDBJ databases">
        <title>Complete sequence of Methanoregula formicicum SMSP.</title>
        <authorList>
            <person name="Lucas S."/>
            <person name="Han J."/>
            <person name="Lapidus A."/>
            <person name="Cheng J.-F."/>
            <person name="Goodwin L."/>
            <person name="Pitluck S."/>
            <person name="Peters L."/>
            <person name="Ovchinnikova G."/>
            <person name="Teshima H."/>
            <person name="Detter J.C."/>
            <person name="Han C."/>
            <person name="Tapia R."/>
            <person name="Land M."/>
            <person name="Hauser L."/>
            <person name="Kyrpides N."/>
            <person name="Ivanova N."/>
            <person name="Pagani I."/>
            <person name="Imachi H."/>
            <person name="Tamaki H."/>
            <person name="Sekiguchi Y."/>
            <person name="Kamagata Y."/>
            <person name="Cadillo-Quiroz H."/>
            <person name="Zinder S."/>
            <person name="Liu W.-T."/>
            <person name="Woyke T."/>
        </authorList>
    </citation>
    <scope>NUCLEOTIDE SEQUENCE [LARGE SCALE GENOMIC DNA]</scope>
    <source>
        <strain evidence="8">DSM 22288 / NBRC 105244 / SMSP</strain>
    </source>
</reference>
<name>L0HGM7_METFS</name>
<dbReference type="RefSeq" id="WP_015285177.1">
    <property type="nucleotide sequence ID" value="NC_019943.1"/>
</dbReference>
<keyword evidence="8" id="KW-1185">Reference proteome</keyword>
<dbReference type="InterPro" id="IPR033480">
    <property type="entry name" value="sCache_2"/>
</dbReference>
<feature type="domain" description="Single Cache" evidence="6">
    <location>
        <begin position="45"/>
        <end position="129"/>
    </location>
</feature>
<evidence type="ECO:0000313" key="8">
    <source>
        <dbReference type="Proteomes" id="UP000010824"/>
    </source>
</evidence>
<gene>
    <name evidence="7" type="ordered locus">Metfor_1170</name>
</gene>
<dbReference type="STRING" id="593750.Metfor_1170"/>
<evidence type="ECO:0000313" key="7">
    <source>
        <dbReference type="EMBL" id="AGB02214.1"/>
    </source>
</evidence>
<dbReference type="eggNOG" id="arCOG03642">
    <property type="taxonomic scope" value="Archaea"/>
</dbReference>
<accession>L0HGM7</accession>
<evidence type="ECO:0000256" key="4">
    <source>
        <dbReference type="ARBA" id="ARBA00022989"/>
    </source>
</evidence>
<dbReference type="Proteomes" id="UP000010824">
    <property type="component" value="Chromosome"/>
</dbReference>
<comment type="subcellular location">
    <subcellularLocation>
        <location evidence="1">Cell membrane</location>
        <topology evidence="1">Multi-pass membrane protein</topology>
    </subcellularLocation>
</comment>
<evidence type="ECO:0000256" key="1">
    <source>
        <dbReference type="ARBA" id="ARBA00004651"/>
    </source>
</evidence>
<dbReference type="AlphaFoldDB" id="L0HGM7"/>
<evidence type="ECO:0000259" key="6">
    <source>
        <dbReference type="SMART" id="SM01049"/>
    </source>
</evidence>
<dbReference type="eggNOG" id="arCOG03007">
    <property type="taxonomic scope" value="Archaea"/>
</dbReference>
<dbReference type="HOGENOM" id="CLU_048847_0_0_2"/>
<dbReference type="GeneID" id="14310483"/>
<dbReference type="OrthoDB" id="117543at2157"/>
<sequence precursor="true">MNQWAPILIFLLITGLLLAAGCTGALPAQKSQSQTPVPPASRPTGESLAKVTLAGLTGQVKEAVAFAQENGRETAISAFNDPNGSFVRNGVYIFAESYDGTALAEPFEHELVGTNILDMTDRYGVPLVKKLGETARFGIGYVSYDYPNPQDTMVARPKLSVVADVDGTYYVGAGTYAGFGMVYPSTGIGQKNRDYTTGDLTAFVKSAVAYAKANGKEKALAAFNDPKGQFADGELTLIAVDYNGTVLANPLTPDTANNRINLINYHDPDGVTTIREMRDLSLSGGGFSYTVVAATKGGKTWYAPKIDYAEPVDDTYWVFSGIIVPEYEQLREGNLTGITVRNHTRTELYDLVDRTVTYAKANGREKTLAEINNPGGQFVNGDLFVWAEDFNGTILADPYWKEGIGKNWMDYMDPYGSKTTVLNINAIRSGTGFTHAMFMDTAAGQKSSVPKLLYAQAVDDTWWIGSGIYGVQGP</sequence>
<evidence type="ECO:0000256" key="3">
    <source>
        <dbReference type="ARBA" id="ARBA00022692"/>
    </source>
</evidence>
<protein>
    <submittedName>
        <fullName evidence="7">Cache domain protein</fullName>
    </submittedName>
</protein>
<proteinExistence type="predicted"/>
<organism evidence="7 8">
    <name type="scientific">Methanoregula formicica (strain DSM 22288 / NBRC 105244 / SMSP)</name>
    <dbReference type="NCBI Taxonomy" id="593750"/>
    <lineage>
        <taxon>Archaea</taxon>
        <taxon>Methanobacteriati</taxon>
        <taxon>Methanobacteriota</taxon>
        <taxon>Stenosarchaea group</taxon>
        <taxon>Methanomicrobia</taxon>
        <taxon>Methanomicrobiales</taxon>
        <taxon>Methanoregulaceae</taxon>
        <taxon>Methanoregula</taxon>
    </lineage>
</organism>
<dbReference type="Pfam" id="PF17200">
    <property type="entry name" value="sCache_2"/>
    <property type="match status" value="2"/>
</dbReference>
<keyword evidence="5" id="KW-0472">Membrane</keyword>
<feature type="domain" description="Single Cache" evidence="6">
    <location>
        <begin position="192"/>
        <end position="275"/>
    </location>
</feature>
<dbReference type="SMART" id="SM01049">
    <property type="entry name" value="Cache_2"/>
    <property type="match status" value="3"/>
</dbReference>
<dbReference type="InParanoid" id="L0HGM7"/>
<dbReference type="KEGG" id="mfo:Metfor_1170"/>
<keyword evidence="2" id="KW-1003">Cell membrane</keyword>
<dbReference type="Gene3D" id="3.30.450.20">
    <property type="entry name" value="PAS domain"/>
    <property type="match status" value="3"/>
</dbReference>
<evidence type="ECO:0000256" key="5">
    <source>
        <dbReference type="ARBA" id="ARBA00023136"/>
    </source>
</evidence>
<dbReference type="GO" id="GO:0005886">
    <property type="term" value="C:plasma membrane"/>
    <property type="evidence" value="ECO:0007669"/>
    <property type="project" value="UniProtKB-SubCell"/>
</dbReference>
<evidence type="ECO:0000256" key="2">
    <source>
        <dbReference type="ARBA" id="ARBA00022475"/>
    </source>
</evidence>
<keyword evidence="4" id="KW-1133">Transmembrane helix</keyword>
<reference evidence="7 8" key="2">
    <citation type="journal article" date="2014" name="Genome Announc.">
        <title>Complete Genome Sequence of Methanoregula formicica SMSPT, a Mesophilic Hydrogenotrophic Methanogen Isolated from a Methanogenic Upflow Anaerobic Sludge Blanket Reactor.</title>
        <authorList>
            <person name="Yamamoto K."/>
            <person name="Tamaki H."/>
            <person name="Cadillo-Quiroz H."/>
            <person name="Imachi H."/>
            <person name="Kyrpides N."/>
            <person name="Woyke T."/>
            <person name="Goodwin L."/>
            <person name="Zinder S.H."/>
            <person name="Kamagata Y."/>
            <person name="Liu W.T."/>
        </authorList>
    </citation>
    <scope>NUCLEOTIDE SEQUENCE [LARGE SCALE GENOMIC DNA]</scope>
    <source>
        <strain evidence="8">DSM 22288 / NBRC 105244 / SMSP</strain>
    </source>
</reference>
<feature type="domain" description="Single Cache" evidence="6">
    <location>
        <begin position="345"/>
        <end position="421"/>
    </location>
</feature>